<keyword evidence="2" id="KW-0053">Apoptosis</keyword>
<sequence>MILPWLSCSPIPYFCVPNHPHPISLTYWTADSLQVPMLSINFSYTSENIYNKPVFKGSCIPQHFPENYFSNSYPFDSAHDFYTQDCPPLPKRRALLIGIQYYRENPLDGLLNDVEGMHDVIVRLNHFRPNDITLITDHTSTQPTRANILGAIRNLVSDAQENDSLLIYYAGHGTRYSGSVYSRSPSMQEDVVEAICPIDRGSVANGEMVFDITDRDIDAIISGISAKITFVLDCCHGGTMVDVQNCRSGKVRYAKPLPDMGRVLYEKSGEHRIWGRGCESHIFLVACKGYQIALEGFAEASAKIHGAFTQALLHALKSDAERTMTYGQLMAQIGALPSQTPVIHGDAYTGRLWSVSDK</sequence>
<gene>
    <name evidence="5" type="ORF">ARMGADRAFT_1019508</name>
</gene>
<dbReference type="PANTHER" id="PTHR48104">
    <property type="entry name" value="METACASPASE-4"/>
    <property type="match status" value="1"/>
</dbReference>
<evidence type="ECO:0000313" key="6">
    <source>
        <dbReference type="Proteomes" id="UP000217790"/>
    </source>
</evidence>
<keyword evidence="6" id="KW-1185">Reference proteome</keyword>
<evidence type="ECO:0000256" key="1">
    <source>
        <dbReference type="ARBA" id="ARBA00009005"/>
    </source>
</evidence>
<accession>A0A2H3CMX6</accession>
<evidence type="ECO:0000256" key="3">
    <source>
        <dbReference type="ARBA" id="ARBA00022807"/>
    </source>
</evidence>
<dbReference type="InterPro" id="IPR011600">
    <property type="entry name" value="Pept_C14_caspase"/>
</dbReference>
<evidence type="ECO:0000256" key="2">
    <source>
        <dbReference type="ARBA" id="ARBA00022703"/>
    </source>
</evidence>
<name>A0A2H3CMX6_ARMGA</name>
<comment type="similarity">
    <text evidence="1">Belongs to the peptidase C14B family.</text>
</comment>
<protein>
    <recommendedName>
        <fullName evidence="4">Peptidase C14 caspase domain-containing protein</fullName>
    </recommendedName>
</protein>
<dbReference type="STRING" id="47427.A0A2H3CMX6"/>
<dbReference type="GO" id="GO:0005737">
    <property type="term" value="C:cytoplasm"/>
    <property type="evidence" value="ECO:0007669"/>
    <property type="project" value="TreeGrafter"/>
</dbReference>
<dbReference type="GO" id="GO:0006915">
    <property type="term" value="P:apoptotic process"/>
    <property type="evidence" value="ECO:0007669"/>
    <property type="project" value="UniProtKB-KW"/>
</dbReference>
<dbReference type="GO" id="GO:0006508">
    <property type="term" value="P:proteolysis"/>
    <property type="evidence" value="ECO:0007669"/>
    <property type="project" value="InterPro"/>
</dbReference>
<dbReference type="InterPro" id="IPR029030">
    <property type="entry name" value="Caspase-like_dom_sf"/>
</dbReference>
<evidence type="ECO:0000259" key="4">
    <source>
        <dbReference type="Pfam" id="PF00656"/>
    </source>
</evidence>
<dbReference type="SUPFAM" id="SSF52129">
    <property type="entry name" value="Caspase-like"/>
    <property type="match status" value="1"/>
</dbReference>
<feature type="domain" description="Peptidase C14 caspase" evidence="4">
    <location>
        <begin position="91"/>
        <end position="332"/>
    </location>
</feature>
<dbReference type="PANTHER" id="PTHR48104:SF30">
    <property type="entry name" value="METACASPASE-1"/>
    <property type="match status" value="1"/>
</dbReference>
<dbReference type="Gene3D" id="3.40.50.1460">
    <property type="match status" value="1"/>
</dbReference>
<dbReference type="AlphaFoldDB" id="A0A2H3CMX6"/>
<proteinExistence type="inferred from homology"/>
<evidence type="ECO:0000313" key="5">
    <source>
        <dbReference type="EMBL" id="PBK82734.1"/>
    </source>
</evidence>
<dbReference type="GO" id="GO:0004197">
    <property type="term" value="F:cysteine-type endopeptidase activity"/>
    <property type="evidence" value="ECO:0007669"/>
    <property type="project" value="InterPro"/>
</dbReference>
<keyword evidence="3" id="KW-0378">Hydrolase</keyword>
<dbReference type="InterPro" id="IPR050452">
    <property type="entry name" value="Metacaspase"/>
</dbReference>
<keyword evidence="3" id="KW-0645">Protease</keyword>
<keyword evidence="3" id="KW-0788">Thiol protease</keyword>
<dbReference type="Proteomes" id="UP000217790">
    <property type="component" value="Unassembled WGS sequence"/>
</dbReference>
<dbReference type="InParanoid" id="A0A2H3CMX6"/>
<dbReference type="OrthoDB" id="2855197at2759"/>
<dbReference type="Pfam" id="PF00656">
    <property type="entry name" value="Peptidase_C14"/>
    <property type="match status" value="1"/>
</dbReference>
<reference evidence="6" key="1">
    <citation type="journal article" date="2017" name="Nat. Ecol. Evol.">
        <title>Genome expansion and lineage-specific genetic innovations in the forest pathogenic fungi Armillaria.</title>
        <authorList>
            <person name="Sipos G."/>
            <person name="Prasanna A.N."/>
            <person name="Walter M.C."/>
            <person name="O'Connor E."/>
            <person name="Balint B."/>
            <person name="Krizsan K."/>
            <person name="Kiss B."/>
            <person name="Hess J."/>
            <person name="Varga T."/>
            <person name="Slot J."/>
            <person name="Riley R."/>
            <person name="Boka B."/>
            <person name="Rigling D."/>
            <person name="Barry K."/>
            <person name="Lee J."/>
            <person name="Mihaltcheva S."/>
            <person name="LaButti K."/>
            <person name="Lipzen A."/>
            <person name="Waldron R."/>
            <person name="Moloney N.M."/>
            <person name="Sperisen C."/>
            <person name="Kredics L."/>
            <person name="Vagvoelgyi C."/>
            <person name="Patrignani A."/>
            <person name="Fitzpatrick D."/>
            <person name="Nagy I."/>
            <person name="Doyle S."/>
            <person name="Anderson J.B."/>
            <person name="Grigoriev I.V."/>
            <person name="Gueldener U."/>
            <person name="Muensterkoetter M."/>
            <person name="Nagy L.G."/>
        </authorList>
    </citation>
    <scope>NUCLEOTIDE SEQUENCE [LARGE SCALE GENOMIC DNA]</scope>
    <source>
        <strain evidence="6">Ar21-2</strain>
    </source>
</reference>
<dbReference type="EMBL" id="KZ293713">
    <property type="protein sequence ID" value="PBK82734.1"/>
    <property type="molecule type" value="Genomic_DNA"/>
</dbReference>
<organism evidence="5 6">
    <name type="scientific">Armillaria gallica</name>
    <name type="common">Bulbous honey fungus</name>
    <name type="synonym">Armillaria bulbosa</name>
    <dbReference type="NCBI Taxonomy" id="47427"/>
    <lineage>
        <taxon>Eukaryota</taxon>
        <taxon>Fungi</taxon>
        <taxon>Dikarya</taxon>
        <taxon>Basidiomycota</taxon>
        <taxon>Agaricomycotina</taxon>
        <taxon>Agaricomycetes</taxon>
        <taxon>Agaricomycetidae</taxon>
        <taxon>Agaricales</taxon>
        <taxon>Marasmiineae</taxon>
        <taxon>Physalacriaceae</taxon>
        <taxon>Armillaria</taxon>
    </lineage>
</organism>